<evidence type="ECO:0000313" key="2">
    <source>
        <dbReference type="Proteomes" id="UP000297245"/>
    </source>
</evidence>
<sequence length="59" mass="6608">MASTQTHVGDSSQPRVPPEMIDALIDSARDSPSILKACSLVARSWLPRSRMHLFRSMRL</sequence>
<organism evidence="1 2">
    <name type="scientific">Dendrothele bispora (strain CBS 962.96)</name>
    <dbReference type="NCBI Taxonomy" id="1314807"/>
    <lineage>
        <taxon>Eukaryota</taxon>
        <taxon>Fungi</taxon>
        <taxon>Dikarya</taxon>
        <taxon>Basidiomycota</taxon>
        <taxon>Agaricomycotina</taxon>
        <taxon>Agaricomycetes</taxon>
        <taxon>Agaricomycetidae</taxon>
        <taxon>Agaricales</taxon>
        <taxon>Agaricales incertae sedis</taxon>
        <taxon>Dendrothele</taxon>
    </lineage>
</organism>
<dbReference type="Proteomes" id="UP000297245">
    <property type="component" value="Unassembled WGS sequence"/>
</dbReference>
<protein>
    <recommendedName>
        <fullName evidence="3">F-box domain-containing protein</fullName>
    </recommendedName>
</protein>
<evidence type="ECO:0008006" key="3">
    <source>
        <dbReference type="Google" id="ProtNLM"/>
    </source>
</evidence>
<dbReference type="EMBL" id="ML180507">
    <property type="protein sequence ID" value="THU77232.1"/>
    <property type="molecule type" value="Genomic_DNA"/>
</dbReference>
<name>A0A4S8KNM9_DENBC</name>
<dbReference type="OrthoDB" id="2745898at2759"/>
<keyword evidence="2" id="KW-1185">Reference proteome</keyword>
<evidence type="ECO:0000313" key="1">
    <source>
        <dbReference type="EMBL" id="THU77232.1"/>
    </source>
</evidence>
<proteinExistence type="predicted"/>
<accession>A0A4S8KNM9</accession>
<reference evidence="1 2" key="1">
    <citation type="journal article" date="2019" name="Nat. Ecol. Evol.">
        <title>Megaphylogeny resolves global patterns of mushroom evolution.</title>
        <authorList>
            <person name="Varga T."/>
            <person name="Krizsan K."/>
            <person name="Foldi C."/>
            <person name="Dima B."/>
            <person name="Sanchez-Garcia M."/>
            <person name="Sanchez-Ramirez S."/>
            <person name="Szollosi G.J."/>
            <person name="Szarkandi J.G."/>
            <person name="Papp V."/>
            <person name="Albert L."/>
            <person name="Andreopoulos W."/>
            <person name="Angelini C."/>
            <person name="Antonin V."/>
            <person name="Barry K.W."/>
            <person name="Bougher N.L."/>
            <person name="Buchanan P."/>
            <person name="Buyck B."/>
            <person name="Bense V."/>
            <person name="Catcheside P."/>
            <person name="Chovatia M."/>
            <person name="Cooper J."/>
            <person name="Damon W."/>
            <person name="Desjardin D."/>
            <person name="Finy P."/>
            <person name="Geml J."/>
            <person name="Haridas S."/>
            <person name="Hughes K."/>
            <person name="Justo A."/>
            <person name="Karasinski D."/>
            <person name="Kautmanova I."/>
            <person name="Kiss B."/>
            <person name="Kocsube S."/>
            <person name="Kotiranta H."/>
            <person name="LaButti K.M."/>
            <person name="Lechner B.E."/>
            <person name="Liimatainen K."/>
            <person name="Lipzen A."/>
            <person name="Lukacs Z."/>
            <person name="Mihaltcheva S."/>
            <person name="Morgado L.N."/>
            <person name="Niskanen T."/>
            <person name="Noordeloos M.E."/>
            <person name="Ohm R.A."/>
            <person name="Ortiz-Santana B."/>
            <person name="Ovrebo C."/>
            <person name="Racz N."/>
            <person name="Riley R."/>
            <person name="Savchenko A."/>
            <person name="Shiryaev A."/>
            <person name="Soop K."/>
            <person name="Spirin V."/>
            <person name="Szebenyi C."/>
            <person name="Tomsovsky M."/>
            <person name="Tulloss R.E."/>
            <person name="Uehling J."/>
            <person name="Grigoriev I.V."/>
            <person name="Vagvolgyi C."/>
            <person name="Papp T."/>
            <person name="Martin F.M."/>
            <person name="Miettinen O."/>
            <person name="Hibbett D.S."/>
            <person name="Nagy L.G."/>
        </authorList>
    </citation>
    <scope>NUCLEOTIDE SEQUENCE [LARGE SCALE GENOMIC DNA]</scope>
    <source>
        <strain evidence="1 2">CBS 962.96</strain>
    </source>
</reference>
<dbReference type="AlphaFoldDB" id="A0A4S8KNM9"/>
<gene>
    <name evidence="1" type="ORF">K435DRAFT_702847</name>
</gene>
<feature type="non-terminal residue" evidence="1">
    <location>
        <position position="59"/>
    </location>
</feature>